<reference evidence="2 3" key="1">
    <citation type="journal article" date="2015" name="Genome Announc.">
        <title>Draft Genome Sequence of Burkholderia sp. Strain PML1(12), an Ectomycorrhizosphere-Inhabiting Bacterium with Effective Mineral-Weathering Ability.</title>
        <authorList>
            <person name="Uroz S."/>
            <person name="Oger P."/>
        </authorList>
    </citation>
    <scope>NUCLEOTIDE SEQUENCE [LARGE SCALE GENOMIC DNA]</scope>
    <source>
        <strain evidence="3">PML1(12)</strain>
    </source>
</reference>
<sequence>MSIEREIKLSLPTSEHGEIARVLTQRTGREGRKIQLTNVYFDTPDRALAKAKSAVRLRGTPDQWLQTYKTAGEAEGGLHNRHEWEMPVAGEALEIPALLEICDDENAASALSDAAPELTALFRTDFSRVIWDIDIDGTKIEAALDLGEVTADVDGERRTTPISELELELKSGNEEALNTVAAQMRRAFLYLQPEDASKARRGYDLCEAKVAGSNGGVK</sequence>
<dbReference type="GO" id="GO:0046872">
    <property type="term" value="F:metal ion binding"/>
    <property type="evidence" value="ECO:0007669"/>
    <property type="project" value="TreeGrafter"/>
</dbReference>
<dbReference type="GO" id="GO:0050355">
    <property type="term" value="F:inorganic triphosphate phosphatase activity"/>
    <property type="evidence" value="ECO:0007669"/>
    <property type="project" value="InterPro"/>
</dbReference>
<feature type="domain" description="CYTH" evidence="1">
    <location>
        <begin position="2"/>
        <end position="209"/>
    </location>
</feature>
<dbReference type="EMBL" id="AEJF01000377">
    <property type="protein sequence ID" value="KLU20093.1"/>
    <property type="molecule type" value="Genomic_DNA"/>
</dbReference>
<dbReference type="PATRIC" id="fig|908627.4.peg.9701"/>
<dbReference type="PANTHER" id="PTHR39569">
    <property type="entry name" value="INORGANIC TRIPHOSPHATASE"/>
    <property type="match status" value="1"/>
</dbReference>
<dbReference type="InterPro" id="IPR023577">
    <property type="entry name" value="CYTH_domain"/>
</dbReference>
<accession>A0A0J1FK60</accession>
<keyword evidence="3" id="KW-1185">Reference proteome</keyword>
<evidence type="ECO:0000259" key="1">
    <source>
        <dbReference type="PROSITE" id="PS51707"/>
    </source>
</evidence>
<dbReference type="PANTHER" id="PTHR39569:SF1">
    <property type="entry name" value="INORGANIC TRIPHOSPHATASE"/>
    <property type="match status" value="1"/>
</dbReference>
<dbReference type="OrthoDB" id="3034217at2"/>
<dbReference type="SMART" id="SM01118">
    <property type="entry name" value="CYTH"/>
    <property type="match status" value="1"/>
</dbReference>
<dbReference type="Pfam" id="PF01928">
    <property type="entry name" value="CYTH"/>
    <property type="match status" value="1"/>
</dbReference>
<evidence type="ECO:0000313" key="3">
    <source>
        <dbReference type="Proteomes" id="UP000035963"/>
    </source>
</evidence>
<dbReference type="Proteomes" id="UP000035963">
    <property type="component" value="Unassembled WGS sequence"/>
</dbReference>
<proteinExistence type="predicted"/>
<organism evidence="2 3">
    <name type="scientific">Caballeronia mineralivorans PML1(12)</name>
    <dbReference type="NCBI Taxonomy" id="908627"/>
    <lineage>
        <taxon>Bacteria</taxon>
        <taxon>Pseudomonadati</taxon>
        <taxon>Pseudomonadota</taxon>
        <taxon>Betaproteobacteria</taxon>
        <taxon>Burkholderiales</taxon>
        <taxon>Burkholderiaceae</taxon>
        <taxon>Caballeronia</taxon>
    </lineage>
</organism>
<protein>
    <submittedName>
        <fullName evidence="2">Adenylate cyclase</fullName>
    </submittedName>
</protein>
<dbReference type="InterPro" id="IPR033469">
    <property type="entry name" value="CYTH-like_dom_sf"/>
</dbReference>
<dbReference type="CDD" id="cd07756">
    <property type="entry name" value="CYTH-like_Pase_CHAD"/>
    <property type="match status" value="1"/>
</dbReference>
<evidence type="ECO:0000313" key="2">
    <source>
        <dbReference type="EMBL" id="KLU20093.1"/>
    </source>
</evidence>
<dbReference type="SUPFAM" id="SSF55154">
    <property type="entry name" value="CYTH-like phosphatases"/>
    <property type="match status" value="1"/>
</dbReference>
<dbReference type="AlphaFoldDB" id="A0A0J1FK60"/>
<comment type="caution">
    <text evidence="2">The sequence shown here is derived from an EMBL/GenBank/DDBJ whole genome shotgun (WGS) entry which is preliminary data.</text>
</comment>
<dbReference type="Gene3D" id="2.40.320.10">
    <property type="entry name" value="Hypothetical Protein Pfu-838710-001"/>
    <property type="match status" value="1"/>
</dbReference>
<gene>
    <name evidence="2" type="ORF">EOS_43165</name>
</gene>
<dbReference type="RefSeq" id="WP_047898375.1">
    <property type="nucleotide sequence ID" value="NZ_AEJF01000377.1"/>
</dbReference>
<dbReference type="PROSITE" id="PS51707">
    <property type="entry name" value="CYTH"/>
    <property type="match status" value="1"/>
</dbReference>
<dbReference type="InterPro" id="IPR039013">
    <property type="entry name" value="YgiF"/>
</dbReference>
<name>A0A0J1FK60_9BURK</name>